<proteinExistence type="predicted"/>
<dbReference type="Proteomes" id="UP001362999">
    <property type="component" value="Unassembled WGS sequence"/>
</dbReference>
<dbReference type="InterPro" id="IPR046522">
    <property type="entry name" value="DUF6699"/>
</dbReference>
<feature type="domain" description="DUF6699" evidence="1">
    <location>
        <begin position="155"/>
        <end position="276"/>
    </location>
</feature>
<comment type="caution">
    <text evidence="2">The sequence shown here is derived from an EMBL/GenBank/DDBJ whole genome shotgun (WGS) entry which is preliminary data.</text>
</comment>
<sequence length="301" mass="33577">MLAAGLKSTSRVKLFWVAKSRPLGPSFYSPPISVLMNSCAYSSAWDTIERRRLLAHPALHSIRSQSDSLIVQCADLDATLCNSSEDSVPTMNPWGPNPWAPQAFYQQPGFVPQQTGFPAYWGQPGWAPQNPTPGFHSTKYPNLNPILASDSTQVRYDVRKKARNEISQAIYVPHRGQFATTPPASHVRLICKAFPWSIEVMSNTPVTVEGVWDAIWAALQQPIVDSEWGIIVSDKKLRETIEKAAKKRSEYDGEPKLKRIDWLGSSTIFRGLDKMPDFAEQRLLPGGEPCPETWVIKLGTS</sequence>
<dbReference type="Pfam" id="PF20415">
    <property type="entry name" value="DUF6699"/>
    <property type="match status" value="1"/>
</dbReference>
<reference evidence="2 3" key="1">
    <citation type="journal article" date="2024" name="J Genomics">
        <title>Draft genome sequencing and assembly of Favolaschia claudopus CIRM-BRFM 2984 isolated from oak limbs.</title>
        <authorList>
            <person name="Navarro D."/>
            <person name="Drula E."/>
            <person name="Chaduli D."/>
            <person name="Cazenave R."/>
            <person name="Ahrendt S."/>
            <person name="Wang J."/>
            <person name="Lipzen A."/>
            <person name="Daum C."/>
            <person name="Barry K."/>
            <person name="Grigoriev I.V."/>
            <person name="Favel A."/>
            <person name="Rosso M.N."/>
            <person name="Martin F."/>
        </authorList>
    </citation>
    <scope>NUCLEOTIDE SEQUENCE [LARGE SCALE GENOMIC DNA]</scope>
    <source>
        <strain evidence="2 3">CIRM-BRFM 2984</strain>
    </source>
</reference>
<evidence type="ECO:0000313" key="2">
    <source>
        <dbReference type="EMBL" id="KAK7000691.1"/>
    </source>
</evidence>
<name>A0AAW0A3N2_9AGAR</name>
<protein>
    <recommendedName>
        <fullName evidence="1">DUF6699 domain-containing protein</fullName>
    </recommendedName>
</protein>
<accession>A0AAW0A3N2</accession>
<dbReference type="AlphaFoldDB" id="A0AAW0A3N2"/>
<gene>
    <name evidence="2" type="ORF">R3P38DRAFT_3218424</name>
</gene>
<evidence type="ECO:0000313" key="3">
    <source>
        <dbReference type="Proteomes" id="UP001362999"/>
    </source>
</evidence>
<dbReference type="EMBL" id="JAWWNJ010000087">
    <property type="protein sequence ID" value="KAK7000691.1"/>
    <property type="molecule type" value="Genomic_DNA"/>
</dbReference>
<keyword evidence="3" id="KW-1185">Reference proteome</keyword>
<evidence type="ECO:0000259" key="1">
    <source>
        <dbReference type="Pfam" id="PF20415"/>
    </source>
</evidence>
<organism evidence="2 3">
    <name type="scientific">Favolaschia claudopus</name>
    <dbReference type="NCBI Taxonomy" id="2862362"/>
    <lineage>
        <taxon>Eukaryota</taxon>
        <taxon>Fungi</taxon>
        <taxon>Dikarya</taxon>
        <taxon>Basidiomycota</taxon>
        <taxon>Agaricomycotina</taxon>
        <taxon>Agaricomycetes</taxon>
        <taxon>Agaricomycetidae</taxon>
        <taxon>Agaricales</taxon>
        <taxon>Marasmiineae</taxon>
        <taxon>Mycenaceae</taxon>
        <taxon>Favolaschia</taxon>
    </lineage>
</organism>